<name>A0ABP6QB57_9ACTN</name>
<feature type="transmembrane region" description="Helical" evidence="2">
    <location>
        <begin position="33"/>
        <end position="57"/>
    </location>
</feature>
<protein>
    <submittedName>
        <fullName evidence="3">Uncharacterized protein</fullName>
    </submittedName>
</protein>
<feature type="region of interest" description="Disordered" evidence="1">
    <location>
        <begin position="1"/>
        <end position="24"/>
    </location>
</feature>
<sequence length="191" mass="20049">MTRTTTTSSRHGKPRSALERGLDRVMDSPSRRYTFGVLGGMLCTALLVGLVFVLLGGGGGGDGGEKKPSAKKQKAAAAASPTASASPTSSDDLLNADGSDPDVEAFLRDEAPAHLKSVTWGGAFLRIYTDLGEGDMDDPAAKALCTKAVEFLTSVDKDDRPVVFVHAKKNGNGYVVLVNNTNGKCRPVHTR</sequence>
<keyword evidence="2" id="KW-0812">Transmembrane</keyword>
<feature type="compositionally biased region" description="Low complexity" evidence="1">
    <location>
        <begin position="75"/>
        <end position="90"/>
    </location>
</feature>
<proteinExistence type="predicted"/>
<keyword evidence="4" id="KW-1185">Reference proteome</keyword>
<dbReference type="Proteomes" id="UP001501237">
    <property type="component" value="Unassembled WGS sequence"/>
</dbReference>
<dbReference type="RefSeq" id="WP_344830268.1">
    <property type="nucleotide sequence ID" value="NZ_BAAAUV010000009.1"/>
</dbReference>
<evidence type="ECO:0000313" key="3">
    <source>
        <dbReference type="EMBL" id="GAA3217106.1"/>
    </source>
</evidence>
<evidence type="ECO:0000313" key="4">
    <source>
        <dbReference type="Proteomes" id="UP001501237"/>
    </source>
</evidence>
<keyword evidence="2" id="KW-1133">Transmembrane helix</keyword>
<dbReference type="EMBL" id="BAAAUV010000009">
    <property type="protein sequence ID" value="GAA3217106.1"/>
    <property type="molecule type" value="Genomic_DNA"/>
</dbReference>
<feature type="region of interest" description="Disordered" evidence="1">
    <location>
        <begin position="62"/>
        <end position="97"/>
    </location>
</feature>
<organism evidence="3 4">
    <name type="scientific">Actinocorallia longicatena</name>
    <dbReference type="NCBI Taxonomy" id="111803"/>
    <lineage>
        <taxon>Bacteria</taxon>
        <taxon>Bacillati</taxon>
        <taxon>Actinomycetota</taxon>
        <taxon>Actinomycetes</taxon>
        <taxon>Streptosporangiales</taxon>
        <taxon>Thermomonosporaceae</taxon>
        <taxon>Actinocorallia</taxon>
    </lineage>
</organism>
<accession>A0ABP6QB57</accession>
<gene>
    <name evidence="3" type="ORF">GCM10010468_39620</name>
</gene>
<reference evidence="4" key="1">
    <citation type="journal article" date="2019" name="Int. J. Syst. Evol. Microbiol.">
        <title>The Global Catalogue of Microorganisms (GCM) 10K type strain sequencing project: providing services to taxonomists for standard genome sequencing and annotation.</title>
        <authorList>
            <consortium name="The Broad Institute Genomics Platform"/>
            <consortium name="The Broad Institute Genome Sequencing Center for Infectious Disease"/>
            <person name="Wu L."/>
            <person name="Ma J."/>
        </authorList>
    </citation>
    <scope>NUCLEOTIDE SEQUENCE [LARGE SCALE GENOMIC DNA]</scope>
    <source>
        <strain evidence="4">JCM 9377</strain>
    </source>
</reference>
<keyword evidence="2" id="KW-0472">Membrane</keyword>
<evidence type="ECO:0000256" key="1">
    <source>
        <dbReference type="SAM" id="MobiDB-lite"/>
    </source>
</evidence>
<evidence type="ECO:0000256" key="2">
    <source>
        <dbReference type="SAM" id="Phobius"/>
    </source>
</evidence>
<comment type="caution">
    <text evidence="3">The sequence shown here is derived from an EMBL/GenBank/DDBJ whole genome shotgun (WGS) entry which is preliminary data.</text>
</comment>